<gene>
    <name evidence="1" type="ORF">PPNSA23_17980</name>
</gene>
<dbReference type="RefSeq" id="WP_183429912.1">
    <property type="nucleotide sequence ID" value="NZ_BAAFZP010000001.1"/>
</dbReference>
<evidence type="ECO:0000313" key="2">
    <source>
        <dbReference type="Proteomes" id="UP001628091"/>
    </source>
</evidence>
<dbReference type="Proteomes" id="UP001628091">
    <property type="component" value="Unassembled WGS sequence"/>
</dbReference>
<evidence type="ECO:0000313" key="1">
    <source>
        <dbReference type="EMBL" id="GAB1581855.1"/>
    </source>
</evidence>
<sequence>MAEVSNDLLYEVLKNIQTRLDKVETGLGEVKSELISIRGHTIAVQQDMHNIYGILSRQDDRLERIERRLELREFAESQQPFDPKP</sequence>
<dbReference type="EMBL" id="BAAFZP010000001">
    <property type="protein sequence ID" value="GAB1581855.1"/>
    <property type="molecule type" value="Genomic_DNA"/>
</dbReference>
<comment type="caution">
    <text evidence="1">The sequence shown here is derived from an EMBL/GenBank/DDBJ whole genome shotgun (WGS) entry which is preliminary data.</text>
</comment>
<name>A0ABQ0GYW0_9HYPH</name>
<protein>
    <submittedName>
        <fullName evidence="1">Uncharacterized protein</fullName>
    </submittedName>
</protein>
<keyword evidence="2" id="KW-1185">Reference proteome</keyword>
<reference evidence="1 2" key="1">
    <citation type="submission" date="2024-10" db="EMBL/GenBank/DDBJ databases">
        <title>Isolation, draft genome sequencing and identification of Phyllobacterium sp. NSA23, isolated from leaf soil.</title>
        <authorList>
            <person name="Akita H."/>
        </authorList>
    </citation>
    <scope>NUCLEOTIDE SEQUENCE [LARGE SCALE GENOMIC DNA]</scope>
    <source>
        <strain evidence="1 2">NSA23</strain>
    </source>
</reference>
<accession>A0ABQ0GYW0</accession>
<organism evidence="1 2">
    <name type="scientific">Phyllobacterium phragmitis</name>
    <dbReference type="NCBI Taxonomy" id="2670329"/>
    <lineage>
        <taxon>Bacteria</taxon>
        <taxon>Pseudomonadati</taxon>
        <taxon>Pseudomonadota</taxon>
        <taxon>Alphaproteobacteria</taxon>
        <taxon>Hyphomicrobiales</taxon>
        <taxon>Phyllobacteriaceae</taxon>
        <taxon>Phyllobacterium</taxon>
    </lineage>
</organism>
<proteinExistence type="predicted"/>